<evidence type="ECO:0000313" key="1">
    <source>
        <dbReference type="EMBL" id="WOE76318.1"/>
    </source>
</evidence>
<keyword evidence="2" id="KW-1185">Reference proteome</keyword>
<dbReference type="Proteomes" id="UP001302429">
    <property type="component" value="Chromosome"/>
</dbReference>
<evidence type="ECO:0000313" key="2">
    <source>
        <dbReference type="Proteomes" id="UP001302429"/>
    </source>
</evidence>
<dbReference type="RefSeq" id="WP_317083946.1">
    <property type="nucleotide sequence ID" value="NZ_CP136594.1"/>
</dbReference>
<gene>
    <name evidence="1" type="ORF">RB602_06295</name>
</gene>
<dbReference type="KEGG" id="acoa:RB602_06295"/>
<protein>
    <submittedName>
        <fullName evidence="1">Uncharacterized protein</fullName>
    </submittedName>
</protein>
<proteinExistence type="predicted"/>
<name>A0AA97F997_9SPHN</name>
<organism evidence="1 2">
    <name type="scientific">Alterisphingorhabdus coralli</name>
    <dbReference type="NCBI Taxonomy" id="3071408"/>
    <lineage>
        <taxon>Bacteria</taxon>
        <taxon>Pseudomonadati</taxon>
        <taxon>Pseudomonadota</taxon>
        <taxon>Alphaproteobacteria</taxon>
        <taxon>Sphingomonadales</taxon>
        <taxon>Sphingomonadaceae</taxon>
        <taxon>Alterisphingorhabdus (ex Yan et al. 2024)</taxon>
    </lineage>
</organism>
<dbReference type="AlphaFoldDB" id="A0AA97F997"/>
<sequence length="108" mass="11509">MKTEALFIAYNGAVPIPVTIRDSLRSTTTGDQGSSTNGYAEMADDVPMIVFLVAELADAKHGSIFSVAPGEAYRVERTFPPNDITRKAEVVRLSDSEAAGLPVPEAQP</sequence>
<dbReference type="EMBL" id="CP136594">
    <property type="protein sequence ID" value="WOE76318.1"/>
    <property type="molecule type" value="Genomic_DNA"/>
</dbReference>
<accession>A0AA97F997</accession>
<reference evidence="1 2" key="1">
    <citation type="submission" date="2023-10" db="EMBL/GenBank/DDBJ databases">
        <title>Complete genome sequence of a Sphingomonadaceae bacterium.</title>
        <authorList>
            <person name="Yan C."/>
        </authorList>
    </citation>
    <scope>NUCLEOTIDE SEQUENCE [LARGE SCALE GENOMIC DNA]</scope>
    <source>
        <strain evidence="1 2">SCSIO 66989</strain>
    </source>
</reference>